<accession>A0AAE0JR68</accession>
<dbReference type="Proteomes" id="UP001287356">
    <property type="component" value="Unassembled WGS sequence"/>
</dbReference>
<dbReference type="EMBL" id="JAULSN010000002">
    <property type="protein sequence ID" value="KAK3378779.1"/>
    <property type="molecule type" value="Genomic_DNA"/>
</dbReference>
<dbReference type="EMBL" id="JAULSN010000026">
    <property type="protein sequence ID" value="KAK3358270.1"/>
    <property type="molecule type" value="Genomic_DNA"/>
</dbReference>
<protein>
    <submittedName>
        <fullName evidence="2">Uncharacterized protein</fullName>
    </submittedName>
</protein>
<feature type="region of interest" description="Disordered" evidence="1">
    <location>
        <begin position="206"/>
        <end position="226"/>
    </location>
</feature>
<keyword evidence="4" id="KW-1185">Reference proteome</keyword>
<reference evidence="2" key="1">
    <citation type="journal article" date="2023" name="Mol. Phylogenet. Evol.">
        <title>Genome-scale phylogeny and comparative genomics of the fungal order Sordariales.</title>
        <authorList>
            <person name="Hensen N."/>
            <person name="Bonometti L."/>
            <person name="Westerberg I."/>
            <person name="Brannstrom I.O."/>
            <person name="Guillou S."/>
            <person name="Cros-Aarteil S."/>
            <person name="Calhoun S."/>
            <person name="Haridas S."/>
            <person name="Kuo A."/>
            <person name="Mondo S."/>
            <person name="Pangilinan J."/>
            <person name="Riley R."/>
            <person name="LaButti K."/>
            <person name="Andreopoulos B."/>
            <person name="Lipzen A."/>
            <person name="Chen C."/>
            <person name="Yan M."/>
            <person name="Daum C."/>
            <person name="Ng V."/>
            <person name="Clum A."/>
            <person name="Steindorff A."/>
            <person name="Ohm R.A."/>
            <person name="Martin F."/>
            <person name="Silar P."/>
            <person name="Natvig D.O."/>
            <person name="Lalanne C."/>
            <person name="Gautier V."/>
            <person name="Ament-Velasquez S.L."/>
            <person name="Kruys A."/>
            <person name="Hutchinson M.I."/>
            <person name="Powell A.J."/>
            <person name="Barry K."/>
            <person name="Miller A.N."/>
            <person name="Grigoriev I.V."/>
            <person name="Debuchy R."/>
            <person name="Gladieux P."/>
            <person name="Hiltunen Thoren M."/>
            <person name="Johannesson H."/>
        </authorList>
    </citation>
    <scope>NUCLEOTIDE SEQUENCE</scope>
    <source>
        <strain evidence="2">CBS 958.72</strain>
    </source>
</reference>
<gene>
    <name evidence="3" type="ORF">B0T24DRAFT_589404</name>
    <name evidence="2" type="ORF">B0T24DRAFT_600321</name>
</gene>
<organism evidence="2 4">
    <name type="scientific">Lasiosphaeria ovina</name>
    <dbReference type="NCBI Taxonomy" id="92902"/>
    <lineage>
        <taxon>Eukaryota</taxon>
        <taxon>Fungi</taxon>
        <taxon>Dikarya</taxon>
        <taxon>Ascomycota</taxon>
        <taxon>Pezizomycotina</taxon>
        <taxon>Sordariomycetes</taxon>
        <taxon>Sordariomycetidae</taxon>
        <taxon>Sordariales</taxon>
        <taxon>Lasiosphaeriaceae</taxon>
        <taxon>Lasiosphaeria</taxon>
    </lineage>
</organism>
<evidence type="ECO:0000313" key="3">
    <source>
        <dbReference type="EMBL" id="KAK3378779.1"/>
    </source>
</evidence>
<comment type="caution">
    <text evidence="2">The sequence shown here is derived from an EMBL/GenBank/DDBJ whole genome shotgun (WGS) entry which is preliminary data.</text>
</comment>
<name>A0AAE0JR68_9PEZI</name>
<sequence length="273" mass="29632">MPGTVERDTRRRVSGGMGLQEKHEIAVAAAAAAAATAAATLRNDCEHGLALTCSTAAWSKAPAKTSGAEQCCACKDRRKFLSLPPRLSSYCASCQSGWEDPVTTDTGATSANATARPWKNKTTKKRTVPAAWMVTEKNMPMNLPEQRGGFSPRQPVTLLFDSGPHYGPPRYGREEPDVVVTPEAVERETSLIRQRSSAAIRRGVLTEKPSPSVSQKPLSPGRALRQRWKDQEGLCVGRQPKFLVPPDLDGRWASRKNSVGIDTKIQLPTTPSK</sequence>
<proteinExistence type="predicted"/>
<dbReference type="AlphaFoldDB" id="A0AAE0JR68"/>
<evidence type="ECO:0000313" key="4">
    <source>
        <dbReference type="Proteomes" id="UP001287356"/>
    </source>
</evidence>
<evidence type="ECO:0000313" key="2">
    <source>
        <dbReference type="EMBL" id="KAK3358270.1"/>
    </source>
</evidence>
<reference evidence="2" key="2">
    <citation type="submission" date="2023-06" db="EMBL/GenBank/DDBJ databases">
        <authorList>
            <consortium name="Lawrence Berkeley National Laboratory"/>
            <person name="Haridas S."/>
            <person name="Hensen N."/>
            <person name="Bonometti L."/>
            <person name="Westerberg I."/>
            <person name="Brannstrom I.O."/>
            <person name="Guillou S."/>
            <person name="Cros-Aarteil S."/>
            <person name="Calhoun S."/>
            <person name="Kuo A."/>
            <person name="Mondo S."/>
            <person name="Pangilinan J."/>
            <person name="Riley R."/>
            <person name="Labutti K."/>
            <person name="Andreopoulos B."/>
            <person name="Lipzen A."/>
            <person name="Chen C."/>
            <person name="Yanf M."/>
            <person name="Daum C."/>
            <person name="Ng V."/>
            <person name="Clum A."/>
            <person name="Steindorff A."/>
            <person name="Ohm R."/>
            <person name="Martin F."/>
            <person name="Silar P."/>
            <person name="Natvig D."/>
            <person name="Lalanne C."/>
            <person name="Gautier V."/>
            <person name="Ament-Velasquez S.L."/>
            <person name="Kruys A."/>
            <person name="Hutchinson M.I."/>
            <person name="Powell A.J."/>
            <person name="Barry K."/>
            <person name="Miller A.N."/>
            <person name="Grigoriev I.V."/>
            <person name="Debuchy R."/>
            <person name="Gladieux P."/>
            <person name="Thoren M.H."/>
            <person name="Johannesson H."/>
        </authorList>
    </citation>
    <scope>NUCLEOTIDE SEQUENCE</scope>
    <source>
        <strain evidence="2">CBS 958.72</strain>
    </source>
</reference>
<evidence type="ECO:0000256" key="1">
    <source>
        <dbReference type="SAM" id="MobiDB-lite"/>
    </source>
</evidence>
<feature type="region of interest" description="Disordered" evidence="1">
    <location>
        <begin position="246"/>
        <end position="273"/>
    </location>
</feature>
<feature type="region of interest" description="Disordered" evidence="1">
    <location>
        <begin position="105"/>
        <end position="125"/>
    </location>
</feature>